<dbReference type="EMBL" id="FOHX01000005">
    <property type="protein sequence ID" value="SEU07822.1"/>
    <property type="molecule type" value="Genomic_DNA"/>
</dbReference>
<name>A0A1I0JCZ7_9ACTN</name>
<feature type="domain" description="Putative restriction endonuclease" evidence="1">
    <location>
        <begin position="4"/>
        <end position="159"/>
    </location>
</feature>
<dbReference type="Proteomes" id="UP000199361">
    <property type="component" value="Unassembled WGS sequence"/>
</dbReference>
<sequence>MAEDLDHIPDLPAHTELIDGSLVFVSAQRDFHQSVVFRLHVQLEDFLPAGHEVRQEMSVKLAPRQRPEPDLIVLGPKAVIGREVTCYLADDVVLVVEVVSPDSEIRDRVRKPVLYAEAGIPHFWLIEEVHGRPAVFVYELDPVTKSYVISGAHHDRLKVSVPFDIDIDLTMLYKSRTR</sequence>
<dbReference type="GO" id="GO:0004519">
    <property type="term" value="F:endonuclease activity"/>
    <property type="evidence" value="ECO:0007669"/>
    <property type="project" value="UniProtKB-KW"/>
</dbReference>
<organism evidence="2 3">
    <name type="scientific">Nonomuraea wenchangensis</name>
    <dbReference type="NCBI Taxonomy" id="568860"/>
    <lineage>
        <taxon>Bacteria</taxon>
        <taxon>Bacillati</taxon>
        <taxon>Actinomycetota</taxon>
        <taxon>Actinomycetes</taxon>
        <taxon>Streptosporangiales</taxon>
        <taxon>Streptosporangiaceae</taxon>
        <taxon>Nonomuraea</taxon>
    </lineage>
</organism>
<evidence type="ECO:0000313" key="2">
    <source>
        <dbReference type="EMBL" id="SEU07822.1"/>
    </source>
</evidence>
<keyword evidence="3" id="KW-1185">Reference proteome</keyword>
<dbReference type="STRING" id="568860.SAMN05421811_105620"/>
<dbReference type="SUPFAM" id="SSF52980">
    <property type="entry name" value="Restriction endonuclease-like"/>
    <property type="match status" value="1"/>
</dbReference>
<protein>
    <submittedName>
        <fullName evidence="2">Endonuclease, Uma2 family (Restriction endonuclease fold)</fullName>
    </submittedName>
</protein>
<dbReference type="PANTHER" id="PTHR35400:SF3">
    <property type="entry name" value="SLL1072 PROTEIN"/>
    <property type="match status" value="1"/>
</dbReference>
<keyword evidence="2" id="KW-0540">Nuclease</keyword>
<proteinExistence type="predicted"/>
<evidence type="ECO:0000259" key="1">
    <source>
        <dbReference type="Pfam" id="PF05685"/>
    </source>
</evidence>
<evidence type="ECO:0000313" key="3">
    <source>
        <dbReference type="Proteomes" id="UP000199361"/>
    </source>
</evidence>
<dbReference type="CDD" id="cd06260">
    <property type="entry name" value="DUF820-like"/>
    <property type="match status" value="1"/>
</dbReference>
<keyword evidence="2" id="KW-0378">Hydrolase</keyword>
<dbReference type="PANTHER" id="PTHR35400">
    <property type="entry name" value="SLR1083 PROTEIN"/>
    <property type="match status" value="1"/>
</dbReference>
<dbReference type="Pfam" id="PF05685">
    <property type="entry name" value="Uma2"/>
    <property type="match status" value="1"/>
</dbReference>
<dbReference type="InterPro" id="IPR008538">
    <property type="entry name" value="Uma2"/>
</dbReference>
<keyword evidence="2" id="KW-0255">Endonuclease</keyword>
<dbReference type="AlphaFoldDB" id="A0A1I0JCZ7"/>
<gene>
    <name evidence="2" type="ORF">SAMN05421811_105620</name>
</gene>
<accession>A0A1I0JCZ7</accession>
<dbReference type="InterPro" id="IPR012296">
    <property type="entry name" value="Nuclease_put_TT1808"/>
</dbReference>
<dbReference type="Gene3D" id="3.90.1570.10">
    <property type="entry name" value="tt1808, chain A"/>
    <property type="match status" value="1"/>
</dbReference>
<dbReference type="InterPro" id="IPR011335">
    <property type="entry name" value="Restrct_endonuc-II-like"/>
</dbReference>
<reference evidence="2 3" key="1">
    <citation type="submission" date="2016-10" db="EMBL/GenBank/DDBJ databases">
        <authorList>
            <person name="de Groot N.N."/>
        </authorList>
    </citation>
    <scope>NUCLEOTIDE SEQUENCE [LARGE SCALE GENOMIC DNA]</scope>
    <source>
        <strain evidence="2 3">CGMCC 4.5598</strain>
    </source>
</reference>